<dbReference type="Proteomes" id="UP000014065">
    <property type="component" value="Unassembled WGS sequence"/>
</dbReference>
<protein>
    <recommendedName>
        <fullName evidence="4">Solute-binding protein family 5 domain-containing protein</fullName>
    </recommendedName>
</protein>
<evidence type="ECO:0008006" key="4">
    <source>
        <dbReference type="Google" id="ProtNLM"/>
    </source>
</evidence>
<reference evidence="2 3" key="1">
    <citation type="journal article" date="2012" name="J. Bacteriol.">
        <title>Genome Sequence of "Candidatus Nitrosoarchaeum limnia" BG20, a Low-Salinity Ammonia-Oxidizing Archaeon from the San Francisco Bay Estuary.</title>
        <authorList>
            <person name="Mosier A.C."/>
            <person name="Allen E.E."/>
            <person name="Kim M."/>
            <person name="Ferriera S."/>
            <person name="Francis C.A."/>
        </authorList>
    </citation>
    <scope>NUCLEOTIDE SEQUENCE [LARGE SCALE GENOMIC DNA]</scope>
    <source>
        <strain evidence="2 3">BG20</strain>
    </source>
</reference>
<keyword evidence="1" id="KW-0812">Transmembrane</keyword>
<dbReference type="PATRIC" id="fig|859192.6.peg.1984"/>
<proteinExistence type="predicted"/>
<comment type="caution">
    <text evidence="2">The sequence shown here is derived from an EMBL/GenBank/DDBJ whole genome shotgun (WGS) entry which is preliminary data.</text>
</comment>
<keyword evidence="1" id="KW-0472">Membrane</keyword>
<accession>S2E027</accession>
<dbReference type="EMBL" id="AHJG01000268">
    <property type="protein sequence ID" value="EPA04710.1"/>
    <property type="molecule type" value="Genomic_DNA"/>
</dbReference>
<feature type="transmembrane region" description="Helical" evidence="1">
    <location>
        <begin position="301"/>
        <end position="318"/>
    </location>
</feature>
<dbReference type="AlphaFoldDB" id="S2E027"/>
<organism evidence="2 3">
    <name type="scientific">Candidatus Nitrosarchaeum limnium BG20</name>
    <dbReference type="NCBI Taxonomy" id="859192"/>
    <lineage>
        <taxon>Archaea</taxon>
        <taxon>Nitrososphaerota</taxon>
        <taxon>Nitrososphaeria</taxon>
        <taxon>Nitrosopumilales</taxon>
        <taxon>Nitrosopumilaceae</taxon>
        <taxon>Nitrosarchaeum</taxon>
    </lineage>
</organism>
<name>S2E027_9ARCH</name>
<evidence type="ECO:0000313" key="3">
    <source>
        <dbReference type="Proteomes" id="UP000014065"/>
    </source>
</evidence>
<evidence type="ECO:0000313" key="2">
    <source>
        <dbReference type="EMBL" id="EPA04710.1"/>
    </source>
</evidence>
<evidence type="ECO:0000256" key="1">
    <source>
        <dbReference type="SAM" id="Phobius"/>
    </source>
</evidence>
<keyword evidence="3" id="KW-1185">Reference proteome</keyword>
<gene>
    <name evidence="2" type="ORF">BG20_I2332</name>
</gene>
<keyword evidence="1" id="KW-1133">Transmembrane helix</keyword>
<sequence>YDAEFTPIVSQSIQTIIGIKVIDENTIDVYVNYWHFDKGEIAEWASLWSTVPWEISAAMEQAVLDGKASFSRSGATNKNISWISLIVPNDAQMIKRYLDEFSEKKFIPKSLESSKIGFDYFNGRYNAASKWITEHNHAVISNGPFYLSAYSPESRTITVNAFDDQTYPFKEGHWAEFESTIFPEIVKVNVPDIVEKESKLNIDVETTHADSLLYFITGNNKNSTLSEIIKIDKNFTEINISGEDVEKLGVGAKDLKIFAISNSVLKPDYYSTSFLVVKSKDTLPEINQVNIEFNRKDNFEAIWLIVIGICVVIGVSYIKKRKNH</sequence>
<feature type="non-terminal residue" evidence="2">
    <location>
        <position position="1"/>
    </location>
</feature>